<reference evidence="2" key="1">
    <citation type="journal article" date="2014" name="Proc. Natl. Acad. Sci. U.S.A.">
        <title>Extensive sampling of basidiomycete genomes demonstrates inadequacy of the white-rot/brown-rot paradigm for wood decay fungi.</title>
        <authorList>
            <person name="Riley R."/>
            <person name="Salamov A.A."/>
            <person name="Brown D.W."/>
            <person name="Nagy L.G."/>
            <person name="Floudas D."/>
            <person name="Held B.W."/>
            <person name="Levasseur A."/>
            <person name="Lombard V."/>
            <person name="Morin E."/>
            <person name="Otillar R."/>
            <person name="Lindquist E.A."/>
            <person name="Sun H."/>
            <person name="LaButti K.M."/>
            <person name="Schmutz J."/>
            <person name="Jabbour D."/>
            <person name="Luo H."/>
            <person name="Baker S.E."/>
            <person name="Pisabarro A.G."/>
            <person name="Walton J.D."/>
            <person name="Blanchette R.A."/>
            <person name="Henrissat B."/>
            <person name="Martin F."/>
            <person name="Cullen D."/>
            <person name="Hibbett D.S."/>
            <person name="Grigoriev I.V."/>
        </authorList>
    </citation>
    <scope>NUCLEOTIDE SEQUENCE [LARGE SCALE GENOMIC DNA]</scope>
    <source>
        <strain evidence="2">CBS 339.88</strain>
    </source>
</reference>
<proteinExistence type="predicted"/>
<dbReference type="Proteomes" id="UP000027222">
    <property type="component" value="Unassembled WGS sequence"/>
</dbReference>
<keyword evidence="2" id="KW-1185">Reference proteome</keyword>
<protein>
    <recommendedName>
        <fullName evidence="3">F-box domain-containing protein</fullName>
    </recommendedName>
</protein>
<accession>A0A067TMV8</accession>
<evidence type="ECO:0000313" key="1">
    <source>
        <dbReference type="EMBL" id="KDR84545.1"/>
    </source>
</evidence>
<dbReference type="HOGENOM" id="CLU_027732_2_0_1"/>
<sequence length="506" mass="57299">MPPASIDRLPVELQTSILKFLLCFSHGLPPETSDTKGDSTICADWDPRSPSLFPYNVASVCPLWRDILAEIPECWTHVVIDVAKDPLPLLDAVLWSKGLQKLEVVVFNSSEDTKAGTTEREVEKRRVGAISRALEPHLHRCKSVAFDLIWSSSLPPPTVFFQKEAPILEELSLNCHIDDIIVEKDSWTTQVDMTQPPLAAAFPKLKRLSLTGFWFMYLSLVPDASSWFGQVQLAASSSLLISQFQFLETGHYSLENFVFYLSKLVACDNFKLHDLGLSYTYNDSAQVFHPTHEILGSLRFQLVSDNFLSHFFAIGYKLSDRSLAFESCRIPKFKRCIYAQDLTLKNIVDDEKAHSLRHILEAWVGADLTVDSCPSFNDSLLSWCQFSNDPVIYNYETGNAPHYGFKTGFPARSLNYLNIKDCSNFTPMALYNLIALRTDVALEEESEEENLIVQLSVHGRVPVLSSEDMGWFREHGDYTQVRWRIENEQGVLGSEFWVSGWGWSGS</sequence>
<evidence type="ECO:0008006" key="3">
    <source>
        <dbReference type="Google" id="ProtNLM"/>
    </source>
</evidence>
<gene>
    <name evidence="1" type="ORF">GALMADRAFT_237443</name>
</gene>
<organism evidence="1 2">
    <name type="scientific">Galerina marginata (strain CBS 339.88)</name>
    <dbReference type="NCBI Taxonomy" id="685588"/>
    <lineage>
        <taxon>Eukaryota</taxon>
        <taxon>Fungi</taxon>
        <taxon>Dikarya</taxon>
        <taxon>Basidiomycota</taxon>
        <taxon>Agaricomycotina</taxon>
        <taxon>Agaricomycetes</taxon>
        <taxon>Agaricomycetidae</taxon>
        <taxon>Agaricales</taxon>
        <taxon>Agaricineae</taxon>
        <taxon>Strophariaceae</taxon>
        <taxon>Galerina</taxon>
    </lineage>
</organism>
<dbReference type="OrthoDB" id="3171948at2759"/>
<dbReference type="AlphaFoldDB" id="A0A067TMV8"/>
<dbReference type="EMBL" id="KL142368">
    <property type="protein sequence ID" value="KDR84545.1"/>
    <property type="molecule type" value="Genomic_DNA"/>
</dbReference>
<name>A0A067TMV8_GALM3</name>
<evidence type="ECO:0000313" key="2">
    <source>
        <dbReference type="Proteomes" id="UP000027222"/>
    </source>
</evidence>
<dbReference type="STRING" id="685588.A0A067TMV8"/>